<dbReference type="InterPro" id="IPR046342">
    <property type="entry name" value="CBS_dom_sf"/>
</dbReference>
<feature type="transmembrane region" description="Helical" evidence="15">
    <location>
        <begin position="198"/>
        <end position="220"/>
    </location>
</feature>
<evidence type="ECO:0000256" key="6">
    <source>
        <dbReference type="ARBA" id="ARBA00022692"/>
    </source>
</evidence>
<dbReference type="PANTHER" id="PTHR39188">
    <property type="entry name" value="MEMBRANE-ASSOCIATED ZINC METALLOPROTEASE M50B"/>
    <property type="match status" value="1"/>
</dbReference>
<feature type="transmembrane region" description="Helical" evidence="15">
    <location>
        <begin position="6"/>
        <end position="22"/>
    </location>
</feature>
<keyword evidence="9" id="KW-0378">Hydrolase</keyword>
<organism evidence="17">
    <name type="scientific">freshwater metagenome</name>
    <dbReference type="NCBI Taxonomy" id="449393"/>
    <lineage>
        <taxon>unclassified sequences</taxon>
        <taxon>metagenomes</taxon>
        <taxon>ecological metagenomes</taxon>
    </lineage>
</organism>
<evidence type="ECO:0000256" key="11">
    <source>
        <dbReference type="ARBA" id="ARBA00022989"/>
    </source>
</evidence>
<keyword evidence="6 15" id="KW-0812">Transmembrane</keyword>
<dbReference type="GO" id="GO:0005886">
    <property type="term" value="C:plasma membrane"/>
    <property type="evidence" value="ECO:0007669"/>
    <property type="project" value="UniProtKB-SubCell"/>
</dbReference>
<dbReference type="EMBL" id="CAEZVF010000059">
    <property type="protein sequence ID" value="CAB4620326.1"/>
    <property type="molecule type" value="Genomic_DNA"/>
</dbReference>
<feature type="transmembrane region" description="Helical" evidence="15">
    <location>
        <begin position="172"/>
        <end position="191"/>
    </location>
</feature>
<keyword evidence="4" id="KW-1003">Cell membrane</keyword>
<evidence type="ECO:0000256" key="14">
    <source>
        <dbReference type="ARBA" id="ARBA00023136"/>
    </source>
</evidence>
<dbReference type="InterPro" id="IPR008915">
    <property type="entry name" value="Peptidase_M50"/>
</dbReference>
<keyword evidence="8" id="KW-0677">Repeat</keyword>
<evidence type="ECO:0000256" key="3">
    <source>
        <dbReference type="ARBA" id="ARBA00007931"/>
    </source>
</evidence>
<evidence type="ECO:0000256" key="8">
    <source>
        <dbReference type="ARBA" id="ARBA00022737"/>
    </source>
</evidence>
<feature type="domain" description="Peptidase M50" evidence="16">
    <location>
        <begin position="125"/>
        <end position="172"/>
    </location>
</feature>
<keyword evidence="13" id="KW-0129">CBS domain</keyword>
<evidence type="ECO:0000256" key="12">
    <source>
        <dbReference type="ARBA" id="ARBA00023049"/>
    </source>
</evidence>
<dbReference type="PANTHER" id="PTHR39188:SF3">
    <property type="entry name" value="STAGE IV SPORULATION PROTEIN FB"/>
    <property type="match status" value="1"/>
</dbReference>
<dbReference type="GO" id="GO:0006508">
    <property type="term" value="P:proteolysis"/>
    <property type="evidence" value="ECO:0007669"/>
    <property type="project" value="UniProtKB-KW"/>
</dbReference>
<dbReference type="CDD" id="cd06164">
    <property type="entry name" value="S2P-M50_SpoIVFB_CBS"/>
    <property type="match status" value="1"/>
</dbReference>
<evidence type="ECO:0000256" key="7">
    <source>
        <dbReference type="ARBA" id="ARBA00022723"/>
    </source>
</evidence>
<evidence type="ECO:0000256" key="15">
    <source>
        <dbReference type="SAM" id="Phobius"/>
    </source>
</evidence>
<dbReference type="SUPFAM" id="SSF54631">
    <property type="entry name" value="CBS-domain pair"/>
    <property type="match status" value="1"/>
</dbReference>
<evidence type="ECO:0000256" key="13">
    <source>
        <dbReference type="ARBA" id="ARBA00023122"/>
    </source>
</evidence>
<dbReference type="PIRSF" id="PIRSF006404">
    <property type="entry name" value="UCP006404_Pept_M50_CBS"/>
    <property type="match status" value="1"/>
</dbReference>
<comment type="similarity">
    <text evidence="3">Belongs to the peptidase M50B family.</text>
</comment>
<dbReference type="Pfam" id="PF02163">
    <property type="entry name" value="Peptidase_M50"/>
    <property type="match status" value="2"/>
</dbReference>
<evidence type="ECO:0000256" key="1">
    <source>
        <dbReference type="ARBA" id="ARBA00001947"/>
    </source>
</evidence>
<evidence type="ECO:0000256" key="5">
    <source>
        <dbReference type="ARBA" id="ARBA00022670"/>
    </source>
</evidence>
<proteinExistence type="inferred from homology"/>
<dbReference type="GO" id="GO:0008237">
    <property type="term" value="F:metallopeptidase activity"/>
    <property type="evidence" value="ECO:0007669"/>
    <property type="project" value="UniProtKB-KW"/>
</dbReference>
<evidence type="ECO:0000256" key="4">
    <source>
        <dbReference type="ARBA" id="ARBA00022475"/>
    </source>
</evidence>
<reference evidence="17" key="1">
    <citation type="submission" date="2020-05" db="EMBL/GenBank/DDBJ databases">
        <authorList>
            <person name="Chiriac C."/>
            <person name="Salcher M."/>
            <person name="Ghai R."/>
            <person name="Kavagutti S V."/>
        </authorList>
    </citation>
    <scope>NUCLEOTIDE SEQUENCE</scope>
</reference>
<keyword evidence="12" id="KW-0482">Metalloprotease</keyword>
<feature type="transmembrane region" description="Helical" evidence="15">
    <location>
        <begin position="29"/>
        <end position="50"/>
    </location>
</feature>
<dbReference type="AlphaFoldDB" id="A0A6J6I4P1"/>
<feature type="transmembrane region" description="Helical" evidence="15">
    <location>
        <begin position="118"/>
        <end position="141"/>
    </location>
</feature>
<keyword evidence="5" id="KW-0645">Protease</keyword>
<evidence type="ECO:0000256" key="2">
    <source>
        <dbReference type="ARBA" id="ARBA00004651"/>
    </source>
</evidence>
<sequence>MLLSGSWFIVATLITVTFAPVVQDRVPGIGSWAYAVALIFALLLYVSVFIHELSHTLVARSFGMPVLGIRLNIFGGLSEIAETPATAWREFAISVAGPAVSLVLGVAGLGLERTFAPTGIVGVLLLQVTVANLFVGFFNLLPGLPLDGGHVIRAVLWGITGNEHRSTIVACWAGRVVSIIIIALPFGLAGLSGNNPSIITVVWCALIAGFVWTGSSATLVQERLTATIPTLSVAEFVRTFVSVQADTPLAVAMNQVFAANARSIVTTDSAGEVVGIVNEQAVAAVPIDRRPWVDVASVARRVDDQSVIAYELVGEAMLTDLRVKAKQDFLVRDSTGLLMGVLVVADVESRMETARKGRKARH</sequence>
<dbReference type="InterPro" id="IPR016483">
    <property type="entry name" value="UCP006404_Pept_M50_CBS"/>
</dbReference>
<evidence type="ECO:0000256" key="10">
    <source>
        <dbReference type="ARBA" id="ARBA00022833"/>
    </source>
</evidence>
<evidence type="ECO:0000256" key="9">
    <source>
        <dbReference type="ARBA" id="ARBA00022801"/>
    </source>
</evidence>
<keyword evidence="11 15" id="KW-1133">Transmembrane helix</keyword>
<feature type="domain" description="Peptidase M50" evidence="16">
    <location>
        <begin position="40"/>
        <end position="108"/>
    </location>
</feature>
<dbReference type="GO" id="GO:0046872">
    <property type="term" value="F:metal ion binding"/>
    <property type="evidence" value="ECO:0007669"/>
    <property type="project" value="UniProtKB-KW"/>
</dbReference>
<comment type="subcellular location">
    <subcellularLocation>
        <location evidence="2">Cell membrane</location>
        <topology evidence="2">Multi-pass membrane protein</topology>
    </subcellularLocation>
</comment>
<keyword evidence="14 15" id="KW-0472">Membrane</keyword>
<keyword evidence="10" id="KW-0862">Zinc</keyword>
<accession>A0A6J6I4P1</accession>
<feature type="transmembrane region" description="Helical" evidence="15">
    <location>
        <begin position="91"/>
        <end position="111"/>
    </location>
</feature>
<protein>
    <submittedName>
        <fullName evidence="17">Unannotated protein</fullName>
    </submittedName>
</protein>
<evidence type="ECO:0000313" key="17">
    <source>
        <dbReference type="EMBL" id="CAB4620326.1"/>
    </source>
</evidence>
<keyword evidence="7" id="KW-0479">Metal-binding</keyword>
<gene>
    <name evidence="17" type="ORF">UFOPK1939_00516</name>
</gene>
<name>A0A6J6I4P1_9ZZZZ</name>
<comment type="cofactor">
    <cofactor evidence="1">
        <name>Zn(2+)</name>
        <dbReference type="ChEBI" id="CHEBI:29105"/>
    </cofactor>
</comment>
<evidence type="ECO:0000259" key="16">
    <source>
        <dbReference type="Pfam" id="PF02163"/>
    </source>
</evidence>